<proteinExistence type="predicted"/>
<keyword evidence="2" id="KW-1185">Reference proteome</keyword>
<organism evidence="1 2">
    <name type="scientific">Penicillium subrubescens</name>
    <dbReference type="NCBI Taxonomy" id="1316194"/>
    <lineage>
        <taxon>Eukaryota</taxon>
        <taxon>Fungi</taxon>
        <taxon>Dikarya</taxon>
        <taxon>Ascomycota</taxon>
        <taxon>Pezizomycotina</taxon>
        <taxon>Eurotiomycetes</taxon>
        <taxon>Eurotiomycetidae</taxon>
        <taxon>Eurotiales</taxon>
        <taxon>Aspergillaceae</taxon>
        <taxon>Penicillium</taxon>
    </lineage>
</organism>
<dbReference type="EMBL" id="MNBE01000585">
    <property type="protein sequence ID" value="OKP06988.1"/>
    <property type="molecule type" value="Genomic_DNA"/>
</dbReference>
<dbReference type="Proteomes" id="UP000186955">
    <property type="component" value="Unassembled WGS sequence"/>
</dbReference>
<evidence type="ECO:0000313" key="1">
    <source>
        <dbReference type="EMBL" id="OKP06988.1"/>
    </source>
</evidence>
<protein>
    <submittedName>
        <fullName evidence="1">Uncharacterized protein</fullName>
    </submittedName>
</protein>
<accession>A0A1Q5U3D0</accession>
<sequence>MPAPDKFLGAAQDLVLTLLPTSSTAERVQQPVLLQQAPTVVAEYVRVSLQTQTTVALAETSVPEIASTANVTVQLRIRSVLRLEIAARPATHVSTVVLAQDAATTLNSVRLHLSPAVPLFA</sequence>
<comment type="caution">
    <text evidence="1">The sequence shown here is derived from an EMBL/GenBank/DDBJ whole genome shotgun (WGS) entry which is preliminary data.</text>
</comment>
<reference evidence="1 2" key="1">
    <citation type="submission" date="2016-10" db="EMBL/GenBank/DDBJ databases">
        <title>Genome sequence of the ascomycete fungus Penicillium subrubescens.</title>
        <authorList>
            <person name="De Vries R.P."/>
            <person name="Peng M."/>
            <person name="Dilokpimol A."/>
            <person name="Hilden K."/>
            <person name="Makela M.R."/>
            <person name="Grigoriev I."/>
            <person name="Riley R."/>
            <person name="Granchi Z."/>
        </authorList>
    </citation>
    <scope>NUCLEOTIDE SEQUENCE [LARGE SCALE GENOMIC DNA]</scope>
    <source>
        <strain evidence="1 2">CBS 132785</strain>
    </source>
</reference>
<gene>
    <name evidence="1" type="ORF">PENSUB_6171</name>
</gene>
<dbReference type="AlphaFoldDB" id="A0A1Q5U3D0"/>
<name>A0A1Q5U3D0_9EURO</name>
<evidence type="ECO:0000313" key="2">
    <source>
        <dbReference type="Proteomes" id="UP000186955"/>
    </source>
</evidence>